<feature type="region of interest" description="Disordered" evidence="12">
    <location>
        <begin position="1"/>
        <end position="52"/>
    </location>
</feature>
<dbReference type="OrthoDB" id="310217at2759"/>
<reference evidence="13 14" key="1">
    <citation type="submission" date="2016-02" db="EMBL/GenBank/DDBJ databases">
        <title>Complete genome sequence and transcriptome regulation of the pentose utilising yeast Sugiyamaella lignohabitans.</title>
        <authorList>
            <person name="Bellasio M."/>
            <person name="Peymann A."/>
            <person name="Valli M."/>
            <person name="Sipitzky M."/>
            <person name="Graf A."/>
            <person name="Sauer M."/>
            <person name="Marx H."/>
            <person name="Mattanovich D."/>
        </authorList>
    </citation>
    <scope>NUCLEOTIDE SEQUENCE [LARGE SCALE GENOMIC DNA]</scope>
    <source>
        <strain evidence="13 14">CBS 10342</strain>
    </source>
</reference>
<dbReference type="InterPro" id="IPR019734">
    <property type="entry name" value="TPR_rpt"/>
</dbReference>
<dbReference type="GO" id="GO:0006891">
    <property type="term" value="P:intra-Golgi vesicle-mediated transport"/>
    <property type="evidence" value="ECO:0007669"/>
    <property type="project" value="TreeGrafter"/>
</dbReference>
<dbReference type="GeneID" id="30038006"/>
<dbReference type="KEGG" id="slb:AWJ20_920"/>
<keyword evidence="5" id="KW-0963">Cytoplasm</keyword>
<keyword evidence="4" id="KW-0813">Transport</keyword>
<evidence type="ECO:0000256" key="9">
    <source>
        <dbReference type="ARBA" id="ARBA00023136"/>
    </source>
</evidence>
<dbReference type="EMBL" id="CP014501">
    <property type="protein sequence ID" value="ANB12658.1"/>
    <property type="molecule type" value="Genomic_DNA"/>
</dbReference>
<dbReference type="SUPFAM" id="SSF48452">
    <property type="entry name" value="TPR-like"/>
    <property type="match status" value="1"/>
</dbReference>
<keyword evidence="7" id="KW-0653">Protein transport</keyword>
<dbReference type="PROSITE" id="PS50005">
    <property type="entry name" value="TPR"/>
    <property type="match status" value="1"/>
</dbReference>
<keyword evidence="6" id="KW-0931">ER-Golgi transport</keyword>
<feature type="compositionally biased region" description="Basic and acidic residues" evidence="12">
    <location>
        <begin position="8"/>
        <end position="17"/>
    </location>
</feature>
<keyword evidence="8" id="KW-0333">Golgi apparatus</keyword>
<gene>
    <name evidence="13" type="ORF">AWJ20_920</name>
</gene>
<dbReference type="RefSeq" id="XP_018735135.1">
    <property type="nucleotide sequence ID" value="XM_018882892.1"/>
</dbReference>
<dbReference type="Pfam" id="PF04733">
    <property type="entry name" value="Coatomer_E"/>
    <property type="match status" value="1"/>
</dbReference>
<accession>A0A161HL27</accession>
<keyword evidence="10" id="KW-0968">Cytoplasmic vesicle</keyword>
<proteinExistence type="inferred from homology"/>
<sequence length="335" mass="36607">MKPQTLDPHARLERSERSSGVWGGAPAAGGNPPTTPVNRPSEDREREKKRTNGVELFTIERAFYTGDYQQVISLDISGFKDPAKLRAQVLVARANIQLGKGRDVISQLNGSTEPDLAVVKAYAEYQAGIKTGLAAVEKLIQSNSENATVQYIGGLVLVAEKKYPEALQLLGQHQGSLECVSLIIQIHLIQNRPDSAAKLVNEARKWAQDNVVFNVSEAWTNLRLGPEKAQSAFYIYEELATGGVASARSLLGQGVAQIELGRYPEGEELISEALQLEPENPEVLANAIASAILNGKDYTDYESKLEQVQRDHPSLVALKEKSDLFDKVAAKYQVA</sequence>
<dbReference type="AlphaFoldDB" id="A0A161HL27"/>
<evidence type="ECO:0000256" key="11">
    <source>
        <dbReference type="PROSITE-ProRule" id="PRU00339"/>
    </source>
</evidence>
<evidence type="ECO:0000256" key="10">
    <source>
        <dbReference type="ARBA" id="ARBA00023329"/>
    </source>
</evidence>
<evidence type="ECO:0000313" key="13">
    <source>
        <dbReference type="EMBL" id="ANB12658.1"/>
    </source>
</evidence>
<organism evidence="13 14">
    <name type="scientific">Sugiyamaella lignohabitans</name>
    <dbReference type="NCBI Taxonomy" id="796027"/>
    <lineage>
        <taxon>Eukaryota</taxon>
        <taxon>Fungi</taxon>
        <taxon>Dikarya</taxon>
        <taxon>Ascomycota</taxon>
        <taxon>Saccharomycotina</taxon>
        <taxon>Dipodascomycetes</taxon>
        <taxon>Dipodascales</taxon>
        <taxon>Trichomonascaceae</taxon>
        <taxon>Sugiyamaella</taxon>
    </lineage>
</organism>
<dbReference type="GO" id="GO:0015031">
    <property type="term" value="P:protein transport"/>
    <property type="evidence" value="ECO:0007669"/>
    <property type="project" value="UniProtKB-KW"/>
</dbReference>
<dbReference type="Proteomes" id="UP000189580">
    <property type="component" value="Chromosome a"/>
</dbReference>
<evidence type="ECO:0000256" key="5">
    <source>
        <dbReference type="ARBA" id="ARBA00022490"/>
    </source>
</evidence>
<evidence type="ECO:0000256" key="6">
    <source>
        <dbReference type="ARBA" id="ARBA00022892"/>
    </source>
</evidence>
<dbReference type="PIRSF" id="PIRSF016478">
    <property type="entry name" value="Coatomer_esu"/>
    <property type="match status" value="1"/>
</dbReference>
<evidence type="ECO:0000256" key="1">
    <source>
        <dbReference type="ARBA" id="ARBA00004255"/>
    </source>
</evidence>
<keyword evidence="9" id="KW-0472">Membrane</keyword>
<keyword evidence="14" id="KW-1185">Reference proteome</keyword>
<name>A0A161HL27_9ASCO</name>
<dbReference type="InterPro" id="IPR011990">
    <property type="entry name" value="TPR-like_helical_dom_sf"/>
</dbReference>
<evidence type="ECO:0000256" key="12">
    <source>
        <dbReference type="SAM" id="MobiDB-lite"/>
    </source>
</evidence>
<evidence type="ECO:0000256" key="8">
    <source>
        <dbReference type="ARBA" id="ARBA00023034"/>
    </source>
</evidence>
<evidence type="ECO:0000256" key="2">
    <source>
        <dbReference type="ARBA" id="ARBA00004347"/>
    </source>
</evidence>
<dbReference type="InterPro" id="IPR006822">
    <property type="entry name" value="Coatomer_esu"/>
</dbReference>
<dbReference type="GO" id="GO:0030126">
    <property type="term" value="C:COPI vesicle coat"/>
    <property type="evidence" value="ECO:0007669"/>
    <property type="project" value="TreeGrafter"/>
</dbReference>
<feature type="compositionally biased region" description="Basic and acidic residues" evidence="12">
    <location>
        <begin position="40"/>
        <end position="52"/>
    </location>
</feature>
<dbReference type="GO" id="GO:0006888">
    <property type="term" value="P:endoplasmic reticulum to Golgi vesicle-mediated transport"/>
    <property type="evidence" value="ECO:0007669"/>
    <property type="project" value="TreeGrafter"/>
</dbReference>
<comment type="subcellular location">
    <subcellularLocation>
        <location evidence="2">Cytoplasmic vesicle</location>
        <location evidence="2">COPI-coated vesicle membrane</location>
        <topology evidence="2">Peripheral membrane protein</topology>
        <orientation evidence="2">Cytoplasmic side</orientation>
    </subcellularLocation>
    <subcellularLocation>
        <location evidence="1">Golgi apparatus membrane</location>
        <topology evidence="1">Peripheral membrane protein</topology>
        <orientation evidence="1">Cytoplasmic side</orientation>
    </subcellularLocation>
</comment>
<keyword evidence="11" id="KW-0802">TPR repeat</keyword>
<dbReference type="PANTHER" id="PTHR10805:SF0">
    <property type="entry name" value="COATOMER SUBUNIT EPSILON"/>
    <property type="match status" value="1"/>
</dbReference>
<evidence type="ECO:0000256" key="4">
    <source>
        <dbReference type="ARBA" id="ARBA00022448"/>
    </source>
</evidence>
<evidence type="ECO:0000256" key="7">
    <source>
        <dbReference type="ARBA" id="ARBA00022927"/>
    </source>
</evidence>
<comment type="similarity">
    <text evidence="3">Belongs to the COPE family.</text>
</comment>
<dbReference type="PANTHER" id="PTHR10805">
    <property type="entry name" value="COATOMER SUBUNIT EPSILON"/>
    <property type="match status" value="1"/>
</dbReference>
<dbReference type="GO" id="GO:0006890">
    <property type="term" value="P:retrograde vesicle-mediated transport, Golgi to endoplasmic reticulum"/>
    <property type="evidence" value="ECO:0007669"/>
    <property type="project" value="InterPro"/>
</dbReference>
<evidence type="ECO:0000256" key="3">
    <source>
        <dbReference type="ARBA" id="ARBA00008827"/>
    </source>
</evidence>
<evidence type="ECO:0000313" key="14">
    <source>
        <dbReference type="Proteomes" id="UP000189580"/>
    </source>
</evidence>
<dbReference type="GO" id="GO:0005198">
    <property type="term" value="F:structural molecule activity"/>
    <property type="evidence" value="ECO:0007669"/>
    <property type="project" value="InterPro"/>
</dbReference>
<feature type="repeat" description="TPR" evidence="11">
    <location>
        <begin position="247"/>
        <end position="280"/>
    </location>
</feature>
<protein>
    <submittedName>
        <fullName evidence="13">Uncharacterized protein</fullName>
    </submittedName>
</protein>
<dbReference type="Gene3D" id="1.25.40.10">
    <property type="entry name" value="Tetratricopeptide repeat domain"/>
    <property type="match status" value="1"/>
</dbReference>
<dbReference type="GO" id="GO:0000139">
    <property type="term" value="C:Golgi membrane"/>
    <property type="evidence" value="ECO:0007669"/>
    <property type="project" value="UniProtKB-SubCell"/>
</dbReference>